<keyword evidence="6 13" id="KW-0479">Metal-binding</keyword>
<dbReference type="STRING" id="1432562.WN59_03195"/>
<dbReference type="GO" id="GO:0005829">
    <property type="term" value="C:cytosol"/>
    <property type="evidence" value="ECO:0007669"/>
    <property type="project" value="TreeGrafter"/>
</dbReference>
<keyword evidence="15" id="KW-1185">Reference proteome</keyword>
<dbReference type="SUPFAM" id="SSF53795">
    <property type="entry name" value="PEP carboxykinase-like"/>
    <property type="match status" value="1"/>
</dbReference>
<feature type="binding site" evidence="13">
    <location>
        <position position="317"/>
    </location>
    <ligand>
        <name>substrate</name>
    </ligand>
</feature>
<evidence type="ECO:0000256" key="13">
    <source>
        <dbReference type="HAMAP-Rule" id="MF_00453"/>
    </source>
</evidence>
<reference evidence="14 15" key="1">
    <citation type="submission" date="2015-04" db="EMBL/GenBank/DDBJ databases">
        <title>Taxonomic description and genome sequence of Salinicoccus sediminis sp. nov., a novel hyper halotolerant bacterium isolated from marine sediment.</title>
        <authorList>
            <person name="Mathan Kumar R."/>
            <person name="Kaur G."/>
            <person name="Kumar N."/>
            <person name="Kumar A."/>
            <person name="Singh N.K."/>
            <person name="Kaur N."/>
            <person name="Mayilraj S."/>
        </authorList>
    </citation>
    <scope>NUCLEOTIDE SEQUENCE [LARGE SCALE GENOMIC DNA]</scope>
    <source>
        <strain evidence="14 15">SV-16</strain>
    </source>
</reference>
<dbReference type="EC" id="4.1.1.49" evidence="3 13"/>
<dbReference type="GO" id="GO:0004612">
    <property type="term" value="F:phosphoenolpyruvate carboxykinase (ATP) activity"/>
    <property type="evidence" value="ECO:0007669"/>
    <property type="project" value="UniProtKB-UniRule"/>
</dbReference>
<feature type="binding site" evidence="13">
    <location>
        <begin position="232"/>
        <end position="240"/>
    </location>
    <ligand>
        <name>ATP</name>
        <dbReference type="ChEBI" id="CHEBI:30616"/>
    </ligand>
</feature>
<dbReference type="NCBIfam" id="TIGR00224">
    <property type="entry name" value="pckA"/>
    <property type="match status" value="1"/>
</dbReference>
<dbReference type="NCBIfam" id="NF006820">
    <property type="entry name" value="PRK09344.1-2"/>
    <property type="match status" value="1"/>
</dbReference>
<dbReference type="InterPro" id="IPR015994">
    <property type="entry name" value="PEPCK_ATP_CS"/>
</dbReference>
<name>A0A0M2ST82_9STAP</name>
<dbReference type="GO" id="GO:0006094">
    <property type="term" value="P:gluconeogenesis"/>
    <property type="evidence" value="ECO:0007669"/>
    <property type="project" value="UniProtKB-UniRule"/>
</dbReference>
<proteinExistence type="inferred from homology"/>
<comment type="catalytic activity">
    <reaction evidence="12 13">
        <text>oxaloacetate + ATP = phosphoenolpyruvate + ADP + CO2</text>
        <dbReference type="Rhea" id="RHEA:18617"/>
        <dbReference type="ChEBI" id="CHEBI:16452"/>
        <dbReference type="ChEBI" id="CHEBI:16526"/>
        <dbReference type="ChEBI" id="CHEBI:30616"/>
        <dbReference type="ChEBI" id="CHEBI:58702"/>
        <dbReference type="ChEBI" id="CHEBI:456216"/>
        <dbReference type="EC" id="4.1.1.49"/>
    </reaction>
</comment>
<keyword evidence="14" id="KW-0808">Transferase</keyword>
<dbReference type="EMBL" id="LAYZ01000001">
    <property type="protein sequence ID" value="KKK35835.1"/>
    <property type="molecule type" value="Genomic_DNA"/>
</dbReference>
<dbReference type="SUPFAM" id="SSF68923">
    <property type="entry name" value="PEP carboxykinase N-terminal domain"/>
    <property type="match status" value="1"/>
</dbReference>
<protein>
    <recommendedName>
        <fullName evidence="3 13">Phosphoenolpyruvate carboxykinase (ATP)</fullName>
        <shortName evidence="13">PCK</shortName>
        <shortName evidence="13">PEP carboxykinase</shortName>
        <shortName evidence="13">PEPCK</shortName>
        <ecNumber evidence="3 13">4.1.1.49</ecNumber>
    </recommendedName>
</protein>
<keyword evidence="14" id="KW-0418">Kinase</keyword>
<comment type="function">
    <text evidence="13">Involved in the gluconeogenesis. Catalyzes the conversion of oxaloacetate (OAA) to phosphoenolpyruvate (PEP) through direct phosphoryl transfer between the nucleoside triphosphate and OAA.</text>
</comment>
<dbReference type="Proteomes" id="UP000034287">
    <property type="component" value="Unassembled WGS sequence"/>
</dbReference>
<dbReference type="PANTHER" id="PTHR30031">
    <property type="entry name" value="PHOSPHOENOLPYRUVATE CARBOXYKINASE ATP"/>
    <property type="match status" value="1"/>
</dbReference>
<feature type="binding site" evidence="13">
    <location>
        <position position="197"/>
    </location>
    <ligand>
        <name>substrate</name>
    </ligand>
</feature>
<comment type="caution">
    <text evidence="14">The sequence shown here is derived from an EMBL/GenBank/DDBJ whole genome shotgun (WGS) entry which is preliminary data.</text>
</comment>
<feature type="binding site" evidence="13">
    <location>
        <position position="442"/>
    </location>
    <ligand>
        <name>ATP</name>
        <dbReference type="ChEBI" id="CHEBI:30616"/>
    </ligand>
</feature>
<dbReference type="PROSITE" id="PS00532">
    <property type="entry name" value="PEPCK_ATP"/>
    <property type="match status" value="1"/>
</dbReference>
<evidence type="ECO:0000256" key="12">
    <source>
        <dbReference type="ARBA" id="ARBA00047371"/>
    </source>
</evidence>
<dbReference type="UniPathway" id="UPA00138"/>
<dbReference type="HAMAP" id="MF_00453">
    <property type="entry name" value="PEPCK_ATP"/>
    <property type="match status" value="1"/>
</dbReference>
<dbReference type="GO" id="GO:0005524">
    <property type="term" value="F:ATP binding"/>
    <property type="evidence" value="ECO:0007669"/>
    <property type="project" value="UniProtKB-UniRule"/>
</dbReference>
<keyword evidence="11 13" id="KW-0456">Lyase</keyword>
<comment type="subcellular location">
    <subcellularLocation>
        <location evidence="13">Cytoplasm</location>
    </subcellularLocation>
</comment>
<keyword evidence="8 13" id="KW-0210">Decarboxylase</keyword>
<dbReference type="Pfam" id="PF01293">
    <property type="entry name" value="PEPCK_ATP"/>
    <property type="match status" value="1"/>
</dbReference>
<evidence type="ECO:0000256" key="4">
    <source>
        <dbReference type="ARBA" id="ARBA00022432"/>
    </source>
</evidence>
<dbReference type="GO" id="GO:0016301">
    <property type="term" value="F:kinase activity"/>
    <property type="evidence" value="ECO:0007669"/>
    <property type="project" value="UniProtKB-KW"/>
</dbReference>
<evidence type="ECO:0000256" key="11">
    <source>
        <dbReference type="ARBA" id="ARBA00023239"/>
    </source>
</evidence>
<feature type="binding site" evidence="13">
    <location>
        <position position="317"/>
    </location>
    <ligand>
        <name>ATP</name>
        <dbReference type="ChEBI" id="CHEBI:30616"/>
    </ligand>
</feature>
<comment type="pathway">
    <text evidence="1 13">Carbohydrate biosynthesis; gluconeogenesis.</text>
</comment>
<evidence type="ECO:0000256" key="3">
    <source>
        <dbReference type="ARBA" id="ARBA00012363"/>
    </source>
</evidence>
<dbReference type="PATRIC" id="fig|1432562.3.peg.655"/>
<evidence type="ECO:0000313" key="14">
    <source>
        <dbReference type="EMBL" id="KKK35835.1"/>
    </source>
</evidence>
<feature type="binding site" evidence="13">
    <location>
        <position position="197"/>
    </location>
    <ligand>
        <name>ATP</name>
        <dbReference type="ChEBI" id="CHEBI:30616"/>
    </ligand>
</feature>
<dbReference type="InterPro" id="IPR001272">
    <property type="entry name" value="PEP_carboxykinase_ATP"/>
</dbReference>
<evidence type="ECO:0000256" key="10">
    <source>
        <dbReference type="ARBA" id="ARBA00023211"/>
    </source>
</evidence>
<keyword evidence="9 13" id="KW-0067">ATP-binding</keyword>
<dbReference type="Gene3D" id="3.90.228.20">
    <property type="match status" value="1"/>
</dbReference>
<comment type="cofactor">
    <cofactor evidence="13">
        <name>Mn(2+)</name>
        <dbReference type="ChEBI" id="CHEBI:29035"/>
    </cofactor>
    <text evidence="13">Binds 1 Mn(2+) ion per subunit.</text>
</comment>
<dbReference type="OrthoDB" id="9806325at2"/>
<evidence type="ECO:0000256" key="6">
    <source>
        <dbReference type="ARBA" id="ARBA00022723"/>
    </source>
</evidence>
<feature type="binding site" evidence="13">
    <location>
        <position position="197"/>
    </location>
    <ligand>
        <name>Mn(2+)</name>
        <dbReference type="ChEBI" id="CHEBI:29035"/>
    </ligand>
</feature>
<keyword evidence="7 13" id="KW-0547">Nucleotide-binding</keyword>
<keyword evidence="4 13" id="KW-0312">Gluconeogenesis</keyword>
<dbReference type="PANTHER" id="PTHR30031:SF0">
    <property type="entry name" value="PHOSPHOENOLPYRUVATE CARBOXYKINASE (ATP)"/>
    <property type="match status" value="1"/>
</dbReference>
<evidence type="ECO:0000313" key="15">
    <source>
        <dbReference type="Proteomes" id="UP000034287"/>
    </source>
</evidence>
<dbReference type="PIRSF" id="PIRSF006294">
    <property type="entry name" value="PEP_crbxkin"/>
    <property type="match status" value="1"/>
</dbReference>
<dbReference type="Gene3D" id="3.40.449.10">
    <property type="entry name" value="Phosphoenolpyruvate Carboxykinase, domain 1"/>
    <property type="match status" value="1"/>
</dbReference>
<feature type="binding site" evidence="13">
    <location>
        <position position="253"/>
    </location>
    <ligand>
        <name>Mn(2+)</name>
        <dbReference type="ChEBI" id="CHEBI:29035"/>
    </ligand>
</feature>
<feature type="binding site" evidence="13">
    <location>
        <position position="191"/>
    </location>
    <ligand>
        <name>substrate</name>
    </ligand>
</feature>
<comment type="caution">
    <text evidence="13">Lacks conserved residue(s) required for the propagation of feature annotation.</text>
</comment>
<evidence type="ECO:0000256" key="9">
    <source>
        <dbReference type="ARBA" id="ARBA00022840"/>
    </source>
</evidence>
<gene>
    <name evidence="13" type="primary">pckA</name>
    <name evidence="14" type="ORF">WN59_03195</name>
</gene>
<dbReference type="FunFam" id="2.170.8.10:FF:000001">
    <property type="entry name" value="Phosphoenolpyruvate carboxykinase (ATP)"/>
    <property type="match status" value="1"/>
</dbReference>
<feature type="binding site" evidence="13">
    <location>
        <position position="281"/>
    </location>
    <ligand>
        <name>ATP</name>
        <dbReference type="ChEBI" id="CHEBI:30616"/>
    </ligand>
</feature>
<keyword evidence="14" id="KW-0670">Pyruvate</keyword>
<dbReference type="FunFam" id="3.40.449.10:FF:000001">
    <property type="entry name" value="Phosphoenolpyruvate carboxykinase (ATP)"/>
    <property type="match status" value="1"/>
</dbReference>
<feature type="binding site" evidence="13">
    <location>
        <position position="54"/>
    </location>
    <ligand>
        <name>substrate</name>
    </ligand>
</feature>
<keyword evidence="5 13" id="KW-0963">Cytoplasm</keyword>
<sequence length="529" mass="58489">MVNHSELIQNLISKETAKIQLSVSQLVESSLRRGEGKLTESGALRAETGKYTGRSPKDRFIVEDDVSRNKVDWGEVNQPISEEVFDSLYSKVVDYLDEKDEVFVFNGYAGADEKTRLNLRVVNEYSWHNMFARTMFIRPETKEEALEIDPQFTIVSAPTFKADPSVDGTKSEAFIIVSLEKGVILIGGTEYAGEMKKSIFSIMNYLLPEKGIMSMHCSANVGENKDVALFFGLSGTGKTTLSADPQRELIGDDEHGWNEDGVFNIEGGCYAKTINLSAEKEPEIFQAIRFGSVLENVVLDENGEPDYDDGELTENTRAAYPLHHIDNARIPSIAGHPNTIIFLTADAFGVLPPISKLTKSQAMYHFLSGFTSKLAGTERGITSPQPVFSTCFGSPFLPLHATTYANMLGDLIDEHEVDVYLVNTGWSGGEYGVGKRMDLSHTRSMVRRAISGELALNAFEEDSVFGLSIPVSVPGVPSEILNPRNTWESTAAYDEKARDLKESFIENFKKFGEDSDEIARNGGFSLQTQ</sequence>
<accession>A0A0M2ST82</accession>
<dbReference type="InterPro" id="IPR008210">
    <property type="entry name" value="PEP_carboxykinase_N"/>
</dbReference>
<evidence type="ECO:0000256" key="1">
    <source>
        <dbReference type="ARBA" id="ARBA00004742"/>
    </source>
</evidence>
<feature type="binding site" evidence="13">
    <location>
        <position position="216"/>
    </location>
    <ligand>
        <name>ATP</name>
        <dbReference type="ChEBI" id="CHEBI:30616"/>
    </ligand>
</feature>
<dbReference type="RefSeq" id="WP_046512435.1">
    <property type="nucleotide sequence ID" value="NZ_LAYZ01000001.1"/>
</dbReference>
<evidence type="ECO:0000256" key="2">
    <source>
        <dbReference type="ARBA" id="ARBA00006052"/>
    </source>
</evidence>
<comment type="similarity">
    <text evidence="2 13">Belongs to the phosphoenolpyruvate carboxykinase (ATP) family.</text>
</comment>
<dbReference type="AlphaFoldDB" id="A0A0M2ST82"/>
<keyword evidence="10 13" id="KW-0464">Manganese</keyword>
<evidence type="ECO:0000256" key="5">
    <source>
        <dbReference type="ARBA" id="ARBA00022490"/>
    </source>
</evidence>
<dbReference type="NCBIfam" id="NF006821">
    <property type="entry name" value="PRK09344.1-3"/>
    <property type="match status" value="1"/>
</dbReference>
<organism evidence="14 15">
    <name type="scientific">Salinicoccus sediminis</name>
    <dbReference type="NCBI Taxonomy" id="1432562"/>
    <lineage>
        <taxon>Bacteria</taxon>
        <taxon>Bacillati</taxon>
        <taxon>Bacillota</taxon>
        <taxon>Bacilli</taxon>
        <taxon>Bacillales</taxon>
        <taxon>Staphylococcaceae</taxon>
        <taxon>Salinicoccus</taxon>
    </lineage>
</organism>
<dbReference type="InterPro" id="IPR013035">
    <property type="entry name" value="PEP_carboxykinase_C"/>
</dbReference>
<evidence type="ECO:0000256" key="7">
    <source>
        <dbReference type="ARBA" id="ARBA00022741"/>
    </source>
</evidence>
<feature type="binding site" evidence="13">
    <location>
        <position position="216"/>
    </location>
    <ligand>
        <name>Mn(2+)</name>
        <dbReference type="ChEBI" id="CHEBI:29035"/>
    </ligand>
</feature>
<dbReference type="Gene3D" id="2.170.8.10">
    <property type="entry name" value="Phosphoenolpyruvate Carboxykinase, domain 2"/>
    <property type="match status" value="1"/>
</dbReference>
<evidence type="ECO:0000256" key="8">
    <source>
        <dbReference type="ARBA" id="ARBA00022793"/>
    </source>
</evidence>
<dbReference type="CDD" id="cd00484">
    <property type="entry name" value="PEPCK_ATP"/>
    <property type="match status" value="1"/>
</dbReference>
<dbReference type="GO" id="GO:0046872">
    <property type="term" value="F:metal ion binding"/>
    <property type="evidence" value="ECO:0007669"/>
    <property type="project" value="UniProtKB-KW"/>
</dbReference>